<feature type="transmembrane region" description="Helical" evidence="1">
    <location>
        <begin position="21"/>
        <end position="45"/>
    </location>
</feature>
<keyword evidence="1" id="KW-0472">Membrane</keyword>
<dbReference type="InterPro" id="IPR011701">
    <property type="entry name" value="MFS"/>
</dbReference>
<dbReference type="PANTHER" id="PTHR23523">
    <property type="match status" value="1"/>
</dbReference>
<evidence type="ECO:0000256" key="1">
    <source>
        <dbReference type="SAM" id="Phobius"/>
    </source>
</evidence>
<accession>A0A376CVA6</accession>
<dbReference type="Pfam" id="PF07690">
    <property type="entry name" value="MFS_1"/>
    <property type="match status" value="1"/>
</dbReference>
<protein>
    <submittedName>
        <fullName evidence="2">Permease of the major facilitator superfamily</fullName>
    </submittedName>
</protein>
<organism evidence="2 3">
    <name type="scientific">Corynebacterium minutissimum</name>
    <dbReference type="NCBI Taxonomy" id="38301"/>
    <lineage>
        <taxon>Bacteria</taxon>
        <taxon>Bacillati</taxon>
        <taxon>Actinomycetota</taxon>
        <taxon>Actinomycetes</taxon>
        <taxon>Mycobacteriales</taxon>
        <taxon>Corynebacteriaceae</taxon>
        <taxon>Corynebacterium</taxon>
    </lineage>
</organism>
<feature type="transmembrane region" description="Helical" evidence="1">
    <location>
        <begin position="113"/>
        <end position="131"/>
    </location>
</feature>
<dbReference type="EMBL" id="UFXP01000001">
    <property type="protein sequence ID" value="STC76161.1"/>
    <property type="molecule type" value="Genomic_DNA"/>
</dbReference>
<feature type="transmembrane region" description="Helical" evidence="1">
    <location>
        <begin position="312"/>
        <end position="332"/>
    </location>
</feature>
<feature type="transmembrane region" description="Helical" evidence="1">
    <location>
        <begin position="257"/>
        <end position="278"/>
    </location>
</feature>
<proteinExistence type="predicted"/>
<feature type="transmembrane region" description="Helical" evidence="1">
    <location>
        <begin position="176"/>
        <end position="194"/>
    </location>
</feature>
<reference evidence="2 3" key="1">
    <citation type="submission" date="2018-06" db="EMBL/GenBank/DDBJ databases">
        <authorList>
            <consortium name="Pathogen Informatics"/>
            <person name="Doyle S."/>
        </authorList>
    </citation>
    <scope>NUCLEOTIDE SEQUENCE [LARGE SCALE GENOMIC DNA]</scope>
    <source>
        <strain evidence="2 3">NCTC10289</strain>
    </source>
</reference>
<feature type="transmembrane region" description="Helical" evidence="1">
    <location>
        <begin position="51"/>
        <end position="78"/>
    </location>
</feature>
<feature type="transmembrane region" description="Helical" evidence="1">
    <location>
        <begin position="143"/>
        <end position="164"/>
    </location>
</feature>
<sequence>MGPGPEVVLVGQAFRRTLAPALLFTVVCLTAVNLRSGIASVAPVLGQIQDYFGISSGAAGLLTALPGLCFAVMGLAAVPIARRVGLSRTLAAGTFLLVAGLALRPWVGSFSLFVALTLCVVAGIALANILLPAWIKQHGSGRTLVALMTTYTTMLGVSSALGPLSAVTQQTWQGALWVWCLPAVAQLIAWSVVLPRAGRDVALGAVDGAGAPRPMYTSPTAVAMLFFFGLQSTMAYVQMGWLPRMLVDKGVGENTASVALAIIGVFNIVGGVVMPWLISRLDRLAPVPVVLALCTCAGWAGVLLAADAAPLAWASLMGIGGMCFPLALALLTARTRSALTTARLSGFVQPGGYILAGLVPLLVGVVRGATGNWTAVLIGLMVLSLCMLVAGLRATAQVYIDDELVS</sequence>
<feature type="transmembrane region" description="Helical" evidence="1">
    <location>
        <begin position="215"/>
        <end position="237"/>
    </location>
</feature>
<gene>
    <name evidence="2" type="primary">yeaN</name>
    <name evidence="2" type="ORF">NCTC10289_00888</name>
</gene>
<evidence type="ECO:0000313" key="2">
    <source>
        <dbReference type="EMBL" id="STC76161.1"/>
    </source>
</evidence>
<dbReference type="GO" id="GO:0022857">
    <property type="term" value="F:transmembrane transporter activity"/>
    <property type="evidence" value="ECO:0007669"/>
    <property type="project" value="InterPro"/>
</dbReference>
<dbReference type="InterPro" id="IPR052524">
    <property type="entry name" value="MFS_Cyanate_Porter"/>
</dbReference>
<evidence type="ECO:0000313" key="3">
    <source>
        <dbReference type="Proteomes" id="UP000254287"/>
    </source>
</evidence>
<feature type="transmembrane region" description="Helical" evidence="1">
    <location>
        <begin position="372"/>
        <end position="392"/>
    </location>
</feature>
<dbReference type="Proteomes" id="UP000254287">
    <property type="component" value="Unassembled WGS sequence"/>
</dbReference>
<feature type="transmembrane region" description="Helical" evidence="1">
    <location>
        <begin position="285"/>
        <end position="306"/>
    </location>
</feature>
<keyword evidence="1" id="KW-0812">Transmembrane</keyword>
<dbReference type="InterPro" id="IPR036259">
    <property type="entry name" value="MFS_trans_sf"/>
</dbReference>
<keyword evidence="1" id="KW-1133">Transmembrane helix</keyword>
<dbReference type="SUPFAM" id="SSF103473">
    <property type="entry name" value="MFS general substrate transporter"/>
    <property type="match status" value="1"/>
</dbReference>
<feature type="transmembrane region" description="Helical" evidence="1">
    <location>
        <begin position="90"/>
        <end position="107"/>
    </location>
</feature>
<name>A0A376CVA6_9CORY</name>
<feature type="transmembrane region" description="Helical" evidence="1">
    <location>
        <begin position="344"/>
        <end position="366"/>
    </location>
</feature>
<dbReference type="Gene3D" id="1.20.1250.20">
    <property type="entry name" value="MFS general substrate transporter like domains"/>
    <property type="match status" value="1"/>
</dbReference>
<dbReference type="AlphaFoldDB" id="A0A376CVA6"/>
<dbReference type="PANTHER" id="PTHR23523:SF2">
    <property type="entry name" value="2-NITROIMIDAZOLE TRANSPORTER"/>
    <property type="match status" value="1"/>
</dbReference>